<dbReference type="Proteomes" id="UP000478052">
    <property type="component" value="Unassembled WGS sequence"/>
</dbReference>
<dbReference type="GO" id="GO:0016787">
    <property type="term" value="F:hydrolase activity"/>
    <property type="evidence" value="ECO:0007669"/>
    <property type="project" value="UniProtKB-KW"/>
</dbReference>
<dbReference type="PANTHER" id="PTHR22930:SF250">
    <property type="entry name" value="NUCLEASE HARBI1-LIKE PROTEIN"/>
    <property type="match status" value="1"/>
</dbReference>
<keyword evidence="10" id="KW-1185">Reference proteome</keyword>
<name>A0A6G0ZJY8_APHCR</name>
<comment type="similarity">
    <text evidence="3">Belongs to the HARBI1 family.</text>
</comment>
<protein>
    <recommendedName>
        <fullName evidence="8">DDE Tnp4 domain-containing protein</fullName>
    </recommendedName>
</protein>
<dbReference type="GO" id="GO:0004518">
    <property type="term" value="F:nuclease activity"/>
    <property type="evidence" value="ECO:0007669"/>
    <property type="project" value="UniProtKB-KW"/>
</dbReference>
<keyword evidence="6" id="KW-0378">Hydrolase</keyword>
<keyword evidence="7" id="KW-0539">Nucleus</keyword>
<evidence type="ECO:0000256" key="7">
    <source>
        <dbReference type="ARBA" id="ARBA00023242"/>
    </source>
</evidence>
<accession>A0A6G0ZJY8</accession>
<comment type="caution">
    <text evidence="9">The sequence shown here is derived from an EMBL/GenBank/DDBJ whole genome shotgun (WGS) entry which is preliminary data.</text>
</comment>
<dbReference type="InterPro" id="IPR027806">
    <property type="entry name" value="HARBI1_dom"/>
</dbReference>
<gene>
    <name evidence="9" type="ORF">FWK35_00010795</name>
</gene>
<evidence type="ECO:0000313" key="9">
    <source>
        <dbReference type="EMBL" id="KAF0770959.1"/>
    </source>
</evidence>
<sequence length="256" mass="29626">MALFYLGWDLLALEERVEILERRIERRILRDSQNPYDLPRNEFLNMFRVSPELAMDLTNEIRDQLQRERSTGLPEEIQVLVVINFYAKGGYQRATGDNFVVNVSQPSVSRCIHSVTDAINNTLLRRWVRFPMTAVERQNARQKFVNAPQEFEGAIGAIDCTHINIIAPNEHEEAYMNHHGNHSLNVQAIVDPGLKILNINARFPGARNDSYIWSTSPIRRAMEYHYNLGERQTWLIGDAGYALEPWLLTPLPHYPE</sequence>
<evidence type="ECO:0000259" key="8">
    <source>
        <dbReference type="Pfam" id="PF13359"/>
    </source>
</evidence>
<keyword evidence="5" id="KW-0479">Metal-binding</keyword>
<feature type="domain" description="DDE Tnp4" evidence="8">
    <location>
        <begin position="158"/>
        <end position="251"/>
    </location>
</feature>
<evidence type="ECO:0000256" key="1">
    <source>
        <dbReference type="ARBA" id="ARBA00001968"/>
    </source>
</evidence>
<dbReference type="InterPro" id="IPR045249">
    <property type="entry name" value="HARBI1-like"/>
</dbReference>
<comment type="cofactor">
    <cofactor evidence="1">
        <name>a divalent metal cation</name>
        <dbReference type="ChEBI" id="CHEBI:60240"/>
    </cofactor>
</comment>
<evidence type="ECO:0000256" key="3">
    <source>
        <dbReference type="ARBA" id="ARBA00006958"/>
    </source>
</evidence>
<reference evidence="9 10" key="1">
    <citation type="submission" date="2019-08" db="EMBL/GenBank/DDBJ databases">
        <title>Whole genome of Aphis craccivora.</title>
        <authorList>
            <person name="Voronova N.V."/>
            <person name="Shulinski R.S."/>
            <person name="Bandarenka Y.V."/>
            <person name="Zhorov D.G."/>
            <person name="Warner D."/>
        </authorList>
    </citation>
    <scope>NUCLEOTIDE SEQUENCE [LARGE SCALE GENOMIC DNA]</scope>
    <source>
        <strain evidence="9">180601</strain>
        <tissue evidence="9">Whole Body</tissue>
    </source>
</reference>
<dbReference type="OrthoDB" id="6576905at2759"/>
<evidence type="ECO:0000256" key="6">
    <source>
        <dbReference type="ARBA" id="ARBA00022801"/>
    </source>
</evidence>
<dbReference type="PANTHER" id="PTHR22930">
    <property type="match status" value="1"/>
</dbReference>
<dbReference type="GO" id="GO:0046872">
    <property type="term" value="F:metal ion binding"/>
    <property type="evidence" value="ECO:0007669"/>
    <property type="project" value="UniProtKB-KW"/>
</dbReference>
<evidence type="ECO:0000313" key="10">
    <source>
        <dbReference type="Proteomes" id="UP000478052"/>
    </source>
</evidence>
<comment type="subcellular location">
    <subcellularLocation>
        <location evidence="2">Nucleus</location>
    </subcellularLocation>
</comment>
<evidence type="ECO:0000256" key="2">
    <source>
        <dbReference type="ARBA" id="ARBA00004123"/>
    </source>
</evidence>
<evidence type="ECO:0000256" key="5">
    <source>
        <dbReference type="ARBA" id="ARBA00022723"/>
    </source>
</evidence>
<organism evidence="9 10">
    <name type="scientific">Aphis craccivora</name>
    <name type="common">Cowpea aphid</name>
    <dbReference type="NCBI Taxonomy" id="307492"/>
    <lineage>
        <taxon>Eukaryota</taxon>
        <taxon>Metazoa</taxon>
        <taxon>Ecdysozoa</taxon>
        <taxon>Arthropoda</taxon>
        <taxon>Hexapoda</taxon>
        <taxon>Insecta</taxon>
        <taxon>Pterygota</taxon>
        <taxon>Neoptera</taxon>
        <taxon>Paraneoptera</taxon>
        <taxon>Hemiptera</taxon>
        <taxon>Sternorrhyncha</taxon>
        <taxon>Aphidomorpha</taxon>
        <taxon>Aphidoidea</taxon>
        <taxon>Aphididae</taxon>
        <taxon>Aphidini</taxon>
        <taxon>Aphis</taxon>
        <taxon>Aphis</taxon>
    </lineage>
</organism>
<keyword evidence="4" id="KW-0540">Nuclease</keyword>
<dbReference type="EMBL" id="VUJU01000360">
    <property type="protein sequence ID" value="KAF0770959.1"/>
    <property type="molecule type" value="Genomic_DNA"/>
</dbReference>
<proteinExistence type="inferred from homology"/>
<evidence type="ECO:0000256" key="4">
    <source>
        <dbReference type="ARBA" id="ARBA00022722"/>
    </source>
</evidence>
<feature type="non-terminal residue" evidence="9">
    <location>
        <position position="256"/>
    </location>
</feature>
<dbReference type="AlphaFoldDB" id="A0A6G0ZJY8"/>
<dbReference type="GO" id="GO:0005634">
    <property type="term" value="C:nucleus"/>
    <property type="evidence" value="ECO:0007669"/>
    <property type="project" value="UniProtKB-SubCell"/>
</dbReference>
<dbReference type="Pfam" id="PF13359">
    <property type="entry name" value="DDE_Tnp_4"/>
    <property type="match status" value="1"/>
</dbReference>